<keyword evidence="7" id="KW-1185">Reference proteome</keyword>
<proteinExistence type="predicted"/>
<keyword evidence="4" id="KW-0862">Zinc</keyword>
<evidence type="ECO:0000256" key="2">
    <source>
        <dbReference type="ARBA" id="ARBA00022723"/>
    </source>
</evidence>
<dbReference type="InterPro" id="IPR006680">
    <property type="entry name" value="Amidohydro-rel"/>
</dbReference>
<dbReference type="RefSeq" id="WP_119753955.1">
    <property type="nucleotide sequence ID" value="NZ_CP032382.1"/>
</dbReference>
<dbReference type="GO" id="GO:0019239">
    <property type="term" value="F:deaminase activity"/>
    <property type="evidence" value="ECO:0007669"/>
    <property type="project" value="TreeGrafter"/>
</dbReference>
<dbReference type="InterPro" id="IPR032466">
    <property type="entry name" value="Metal_Hydrolase"/>
</dbReference>
<keyword evidence="2" id="KW-0479">Metal-binding</keyword>
<gene>
    <name evidence="6" type="primary">hutF</name>
    <name evidence="6" type="ORF">D4L85_08700</name>
</gene>
<dbReference type="InterPro" id="IPR051607">
    <property type="entry name" value="Metallo-dep_hydrolases"/>
</dbReference>
<reference evidence="7" key="1">
    <citation type="submission" date="2018-09" db="EMBL/GenBank/DDBJ databases">
        <title>Chryseolinea sp. KIS68-18 isolated from soil.</title>
        <authorList>
            <person name="Weon H.-Y."/>
            <person name="Kwon S.-W."/>
            <person name="Lee S.A."/>
        </authorList>
    </citation>
    <scope>NUCLEOTIDE SEQUENCE [LARGE SCALE GENOMIC DNA]</scope>
    <source>
        <strain evidence="7">KIS68-18</strain>
    </source>
</reference>
<evidence type="ECO:0000256" key="1">
    <source>
        <dbReference type="ARBA" id="ARBA00001947"/>
    </source>
</evidence>
<dbReference type="GO" id="GO:0046872">
    <property type="term" value="F:metal ion binding"/>
    <property type="evidence" value="ECO:0007669"/>
    <property type="project" value="UniProtKB-KW"/>
</dbReference>
<dbReference type="Proteomes" id="UP000266183">
    <property type="component" value="Chromosome"/>
</dbReference>
<dbReference type="SUPFAM" id="SSF51556">
    <property type="entry name" value="Metallo-dependent hydrolases"/>
    <property type="match status" value="1"/>
</dbReference>
<comment type="cofactor">
    <cofactor evidence="1">
        <name>Zn(2+)</name>
        <dbReference type="ChEBI" id="CHEBI:29105"/>
    </cofactor>
</comment>
<evidence type="ECO:0000313" key="7">
    <source>
        <dbReference type="Proteomes" id="UP000266183"/>
    </source>
</evidence>
<dbReference type="InterPro" id="IPR010252">
    <property type="entry name" value="HutF"/>
</dbReference>
<dbReference type="NCBIfam" id="NF006681">
    <property type="entry name" value="PRK09229.1-2"/>
    <property type="match status" value="1"/>
</dbReference>
<dbReference type="Gene3D" id="2.30.40.10">
    <property type="entry name" value="Urease, subunit C, domain 1"/>
    <property type="match status" value="1"/>
</dbReference>
<dbReference type="EMBL" id="CP032382">
    <property type="protein sequence ID" value="AYB30650.1"/>
    <property type="molecule type" value="Genomic_DNA"/>
</dbReference>
<sequence>MKYYKFKGLLLSKGWLSPAYVGVDDAGRIQHLSEQPPAEVVAFETVNGYALPGFQNAHSHAFQFAMAGMAEKHEPGSRDDFWSWREAMYKCALSLDPAQIEAVAAMLYAEMLRKGYTSVAEFHYLHHDPSGKPYANWAETGERLIAAAKTAGIKITLVPVFYQKGNFGEPPQPRQRRFISATLDDYLHLLDDSAAAVKNDENAKLGFGVHSLRAVNAEDVINTFKDGPTHIPFHLHAAEQRKEVSDCEAYLKKRPVQWLTENLPLNERFHIVHCTHMNNEEVLTLAKSGAQVVLCPGTEGNLGDGIFRLTDYARAGGNWSIGTDSHISLNPLEDLRWMDYAQRLTTHQRNTFDDGATKLMIKTLDGGRRAMTTSPLKDFFEINAPFDAAVFDAGNPFLERRLDQMLPSILYTCDASAILGTLVNGKWRVKNHVHLQQESIRAPFREAMKNLSF</sequence>
<evidence type="ECO:0000259" key="5">
    <source>
        <dbReference type="Pfam" id="PF01979"/>
    </source>
</evidence>
<accession>A0A385SMI4</accession>
<name>A0A385SMI4_9BACT</name>
<dbReference type="AlphaFoldDB" id="A0A385SMI4"/>
<dbReference type="KEGG" id="chk:D4L85_08700"/>
<evidence type="ECO:0000313" key="6">
    <source>
        <dbReference type="EMBL" id="AYB30650.1"/>
    </source>
</evidence>
<keyword evidence="3 6" id="KW-0378">Hydrolase</keyword>
<dbReference type="PANTHER" id="PTHR11271:SF48">
    <property type="entry name" value="AMIDOHYDROLASE-RELATED DOMAIN-CONTAINING PROTEIN"/>
    <property type="match status" value="1"/>
</dbReference>
<dbReference type="GO" id="GO:0005829">
    <property type="term" value="C:cytosol"/>
    <property type="evidence" value="ECO:0007669"/>
    <property type="project" value="TreeGrafter"/>
</dbReference>
<organism evidence="6 7">
    <name type="scientific">Chryseolinea soli</name>
    <dbReference type="NCBI Taxonomy" id="2321403"/>
    <lineage>
        <taxon>Bacteria</taxon>
        <taxon>Pseudomonadati</taxon>
        <taxon>Bacteroidota</taxon>
        <taxon>Cytophagia</taxon>
        <taxon>Cytophagales</taxon>
        <taxon>Fulvivirgaceae</taxon>
        <taxon>Chryseolinea</taxon>
    </lineage>
</organism>
<dbReference type="OrthoDB" id="9807210at2"/>
<protein>
    <submittedName>
        <fullName evidence="6">Formimidoylglutamate deiminase</fullName>
        <ecNumber evidence="6">3.5.3.13</ecNumber>
    </submittedName>
</protein>
<dbReference type="PANTHER" id="PTHR11271">
    <property type="entry name" value="GUANINE DEAMINASE"/>
    <property type="match status" value="1"/>
</dbReference>
<dbReference type="InterPro" id="IPR011059">
    <property type="entry name" value="Metal-dep_hydrolase_composite"/>
</dbReference>
<evidence type="ECO:0000256" key="3">
    <source>
        <dbReference type="ARBA" id="ARBA00022801"/>
    </source>
</evidence>
<dbReference type="EC" id="3.5.3.13" evidence="6"/>
<dbReference type="Gene3D" id="3.20.20.140">
    <property type="entry name" value="Metal-dependent hydrolases"/>
    <property type="match status" value="1"/>
</dbReference>
<evidence type="ECO:0000256" key="4">
    <source>
        <dbReference type="ARBA" id="ARBA00022833"/>
    </source>
</evidence>
<dbReference type="Pfam" id="PF01979">
    <property type="entry name" value="Amidohydro_1"/>
    <property type="match status" value="1"/>
</dbReference>
<feature type="domain" description="Amidohydrolase-related" evidence="5">
    <location>
        <begin position="49"/>
        <end position="350"/>
    </location>
</feature>
<dbReference type="NCBIfam" id="TIGR02022">
    <property type="entry name" value="hutF"/>
    <property type="match status" value="1"/>
</dbReference>
<dbReference type="GO" id="GO:0050416">
    <property type="term" value="F:formimidoylglutamate deiminase activity"/>
    <property type="evidence" value="ECO:0007669"/>
    <property type="project" value="UniProtKB-EC"/>
</dbReference>